<gene>
    <name evidence="1" type="ORF">Pla22_50810</name>
</gene>
<sequence length="346" mass="38413">MAAVLLGPIRAGCHVAKLAHTAIGQFRSCRQASILTSCRRETGTSSSRETTNVKLRALKIACWFVAVGLVIAPAVAKPAAAADPETYQLRYKLKAGEKIRYEVTHVAKTKTRIRGEEEISNVHTVSERHWDVSEANETDFTFNHIIDSVEMTQQQGDQEELRWDSASGEEPNQVFEKVAEQIGQKLATIKIDTRGEELEREDFGGTKAQLGMGSLALALPEQALAIDDTWTVPREVKARTDDGEVKTIKIQEVYKLEQVKTGVATISIRSEPLTPMGSDSIKAQVIQQLSNGEIRFDIDAGRMISKKLDWDETVVGFQGPNSMMEYRARMTEQLQDGAQRTARLPK</sequence>
<name>A0A5C5WDC3_9BACT</name>
<accession>A0A5C5WDC3</accession>
<evidence type="ECO:0000313" key="2">
    <source>
        <dbReference type="Proteomes" id="UP000316598"/>
    </source>
</evidence>
<reference evidence="1 2" key="1">
    <citation type="submission" date="2019-02" db="EMBL/GenBank/DDBJ databases">
        <title>Deep-cultivation of Planctomycetes and their phenomic and genomic characterization uncovers novel biology.</title>
        <authorList>
            <person name="Wiegand S."/>
            <person name="Jogler M."/>
            <person name="Boedeker C."/>
            <person name="Pinto D."/>
            <person name="Vollmers J."/>
            <person name="Rivas-Marin E."/>
            <person name="Kohn T."/>
            <person name="Peeters S.H."/>
            <person name="Heuer A."/>
            <person name="Rast P."/>
            <person name="Oberbeckmann S."/>
            <person name="Bunk B."/>
            <person name="Jeske O."/>
            <person name="Meyerdierks A."/>
            <person name="Storesund J.E."/>
            <person name="Kallscheuer N."/>
            <person name="Luecker S."/>
            <person name="Lage O.M."/>
            <person name="Pohl T."/>
            <person name="Merkel B.J."/>
            <person name="Hornburger P."/>
            <person name="Mueller R.-W."/>
            <person name="Bruemmer F."/>
            <person name="Labrenz M."/>
            <person name="Spormann A.M."/>
            <person name="Op Den Camp H."/>
            <person name="Overmann J."/>
            <person name="Amann R."/>
            <person name="Jetten M.S.M."/>
            <person name="Mascher T."/>
            <person name="Medema M.H."/>
            <person name="Devos D.P."/>
            <person name="Kaster A.-K."/>
            <person name="Ovreas L."/>
            <person name="Rohde M."/>
            <person name="Galperin M.Y."/>
            <person name="Jogler C."/>
        </authorList>
    </citation>
    <scope>NUCLEOTIDE SEQUENCE [LARGE SCALE GENOMIC DNA]</scope>
    <source>
        <strain evidence="1 2">Pla22</strain>
    </source>
</reference>
<dbReference type="EMBL" id="SJPI01000004">
    <property type="protein sequence ID" value="TWT48081.1"/>
    <property type="molecule type" value="Genomic_DNA"/>
</dbReference>
<proteinExistence type="predicted"/>
<dbReference type="AlphaFoldDB" id="A0A5C5WDC3"/>
<dbReference type="Proteomes" id="UP000316598">
    <property type="component" value="Unassembled WGS sequence"/>
</dbReference>
<keyword evidence="2" id="KW-1185">Reference proteome</keyword>
<protein>
    <submittedName>
        <fullName evidence="1">Uncharacterized protein</fullName>
    </submittedName>
</protein>
<comment type="caution">
    <text evidence="1">The sequence shown here is derived from an EMBL/GenBank/DDBJ whole genome shotgun (WGS) entry which is preliminary data.</text>
</comment>
<evidence type="ECO:0000313" key="1">
    <source>
        <dbReference type="EMBL" id="TWT48081.1"/>
    </source>
</evidence>
<organism evidence="1 2">
    <name type="scientific">Rubripirellula amarantea</name>
    <dbReference type="NCBI Taxonomy" id="2527999"/>
    <lineage>
        <taxon>Bacteria</taxon>
        <taxon>Pseudomonadati</taxon>
        <taxon>Planctomycetota</taxon>
        <taxon>Planctomycetia</taxon>
        <taxon>Pirellulales</taxon>
        <taxon>Pirellulaceae</taxon>
        <taxon>Rubripirellula</taxon>
    </lineage>
</organism>